<dbReference type="EC" id="2.7.13.3" evidence="3"/>
<dbReference type="PROSITE" id="PS50885">
    <property type="entry name" value="HAMP"/>
    <property type="match status" value="1"/>
</dbReference>
<dbReference type="SUPFAM" id="SSF158472">
    <property type="entry name" value="HAMP domain-like"/>
    <property type="match status" value="1"/>
</dbReference>
<evidence type="ECO:0000256" key="7">
    <source>
        <dbReference type="ARBA" id="ARBA00022741"/>
    </source>
</evidence>
<comment type="catalytic activity">
    <reaction evidence="1">
        <text>ATP + protein L-histidine = ADP + protein N-phospho-L-histidine.</text>
        <dbReference type="EC" id="2.7.13.3"/>
    </reaction>
</comment>
<dbReference type="Gene3D" id="6.10.340.10">
    <property type="match status" value="1"/>
</dbReference>
<keyword evidence="9" id="KW-0067">ATP-binding</keyword>
<proteinExistence type="predicted"/>
<evidence type="ECO:0000313" key="15">
    <source>
        <dbReference type="EMBL" id="MBB3150326.1"/>
    </source>
</evidence>
<comment type="caution">
    <text evidence="15">The sequence shown here is derived from an EMBL/GenBank/DDBJ whole genome shotgun (WGS) entry which is preliminary data.</text>
</comment>
<evidence type="ECO:0000259" key="14">
    <source>
        <dbReference type="PROSITE" id="PS50885"/>
    </source>
</evidence>
<dbReference type="CDD" id="cd06225">
    <property type="entry name" value="HAMP"/>
    <property type="match status" value="1"/>
</dbReference>
<dbReference type="PANTHER" id="PTHR34220">
    <property type="entry name" value="SENSOR HISTIDINE KINASE YPDA"/>
    <property type="match status" value="1"/>
</dbReference>
<dbReference type="CDD" id="cd18774">
    <property type="entry name" value="PDC2_HK_sensor"/>
    <property type="match status" value="1"/>
</dbReference>
<evidence type="ECO:0000256" key="11">
    <source>
        <dbReference type="ARBA" id="ARBA00023136"/>
    </source>
</evidence>
<evidence type="ECO:0000256" key="6">
    <source>
        <dbReference type="ARBA" id="ARBA00022679"/>
    </source>
</evidence>
<dbReference type="Proteomes" id="UP000518605">
    <property type="component" value="Unassembled WGS sequence"/>
</dbReference>
<dbReference type="GO" id="GO:0005524">
    <property type="term" value="F:ATP binding"/>
    <property type="evidence" value="ECO:0007669"/>
    <property type="project" value="UniProtKB-KW"/>
</dbReference>
<dbReference type="AlphaFoldDB" id="A0A7W5G876"/>
<keyword evidence="4" id="KW-1003">Cell membrane</keyword>
<dbReference type="Gene3D" id="3.30.565.10">
    <property type="entry name" value="Histidine kinase-like ATPase, C-terminal domain"/>
    <property type="match status" value="1"/>
</dbReference>
<comment type="subcellular location">
    <subcellularLocation>
        <location evidence="2">Cell membrane</location>
        <topology evidence="2">Multi-pass membrane protein</topology>
    </subcellularLocation>
</comment>
<dbReference type="RefSeq" id="WP_183558016.1">
    <property type="nucleotide sequence ID" value="NZ_CBCSLB010000001.1"/>
</dbReference>
<keyword evidence="5" id="KW-0597">Phosphoprotein</keyword>
<name>A0A7W5G876_9BACL</name>
<dbReference type="GO" id="GO:0005886">
    <property type="term" value="C:plasma membrane"/>
    <property type="evidence" value="ECO:0007669"/>
    <property type="project" value="UniProtKB-SubCell"/>
</dbReference>
<dbReference type="SUPFAM" id="SSF55874">
    <property type="entry name" value="ATPase domain of HSP90 chaperone/DNA topoisomerase II/histidine kinase"/>
    <property type="match status" value="1"/>
</dbReference>
<evidence type="ECO:0000256" key="1">
    <source>
        <dbReference type="ARBA" id="ARBA00000085"/>
    </source>
</evidence>
<protein>
    <recommendedName>
        <fullName evidence="3">histidine kinase</fullName>
        <ecNumber evidence="3">2.7.13.3</ecNumber>
    </recommendedName>
</protein>
<evidence type="ECO:0000256" key="10">
    <source>
        <dbReference type="ARBA" id="ARBA00023012"/>
    </source>
</evidence>
<keyword evidence="8 15" id="KW-0418">Kinase</keyword>
<dbReference type="InterPro" id="IPR036890">
    <property type="entry name" value="HATPase_C_sf"/>
</dbReference>
<feature type="domain" description="HAMP" evidence="14">
    <location>
        <begin position="319"/>
        <end position="372"/>
    </location>
</feature>
<dbReference type="InterPro" id="IPR005467">
    <property type="entry name" value="His_kinase_dom"/>
</dbReference>
<reference evidence="15 16" key="1">
    <citation type="submission" date="2020-08" db="EMBL/GenBank/DDBJ databases">
        <title>Genomic Encyclopedia of Type Strains, Phase III (KMG-III): the genomes of soil and plant-associated and newly described type strains.</title>
        <authorList>
            <person name="Whitman W."/>
        </authorList>
    </citation>
    <scope>NUCLEOTIDE SEQUENCE [LARGE SCALE GENOMIC DNA]</scope>
    <source>
        <strain evidence="15 16">CECT 8234</strain>
    </source>
</reference>
<dbReference type="InterPro" id="IPR003660">
    <property type="entry name" value="HAMP_dom"/>
</dbReference>
<keyword evidence="10" id="KW-0902">Two-component regulatory system</keyword>
<organism evidence="15 16">
    <name type="scientific">Paenibacillus endophyticus</name>
    <dbReference type="NCBI Taxonomy" id="1294268"/>
    <lineage>
        <taxon>Bacteria</taxon>
        <taxon>Bacillati</taxon>
        <taxon>Bacillota</taxon>
        <taxon>Bacilli</taxon>
        <taxon>Bacillales</taxon>
        <taxon>Paenibacillaceae</taxon>
        <taxon>Paenibacillus</taxon>
    </lineage>
</organism>
<dbReference type="PROSITE" id="PS50109">
    <property type="entry name" value="HIS_KIN"/>
    <property type="match status" value="1"/>
</dbReference>
<dbReference type="InterPro" id="IPR003594">
    <property type="entry name" value="HATPase_dom"/>
</dbReference>
<dbReference type="SMART" id="SM00387">
    <property type="entry name" value="HATPase_c"/>
    <property type="match status" value="1"/>
</dbReference>
<dbReference type="GO" id="GO:0000155">
    <property type="term" value="F:phosphorelay sensor kinase activity"/>
    <property type="evidence" value="ECO:0007669"/>
    <property type="project" value="InterPro"/>
</dbReference>
<evidence type="ECO:0000256" key="5">
    <source>
        <dbReference type="ARBA" id="ARBA00022553"/>
    </source>
</evidence>
<accession>A0A7W5G876</accession>
<evidence type="ECO:0000256" key="8">
    <source>
        <dbReference type="ARBA" id="ARBA00022777"/>
    </source>
</evidence>
<evidence type="ECO:0000256" key="12">
    <source>
        <dbReference type="SAM" id="Phobius"/>
    </source>
</evidence>
<dbReference type="Pfam" id="PF06580">
    <property type="entry name" value="His_kinase"/>
    <property type="match status" value="1"/>
</dbReference>
<dbReference type="EMBL" id="JACHXW010000001">
    <property type="protein sequence ID" value="MBB3150326.1"/>
    <property type="molecule type" value="Genomic_DNA"/>
</dbReference>
<keyword evidence="16" id="KW-1185">Reference proteome</keyword>
<evidence type="ECO:0000256" key="2">
    <source>
        <dbReference type="ARBA" id="ARBA00004651"/>
    </source>
</evidence>
<sequence length="603" mass="69036">MNKVSFRLASSFRNRMILIFFMIIIVPFLLFAYYAHIKSIEGISNTNTKMSMSYLLQARKNFEIYLGKLNEQVNEVIGNKELQELLEREPLDRAEEEAFTVSLLTALYQATPVIDAFRVKVYPIIPTNYPSYMRTIDESVRIGDQYWFQRSKSTVSPTWYLTMPKQGKYGKPLLSYVKRFSGLYDQKLRGIIATDLSEDYLKRYFSPSDQLKDQKLLLINEQGVVHYDSTANEWTGREFPSAALISYIKSGDEGSTSIAVEGETYLATHLKMANHPWTIVSLTPLHELTGTIDEINRMLVIFLVVYLVCCISVVFYITAYYTQPIAHLVRLMRRLEADNLHYLLPWSSRKDEVGWLYRGVSSLVQRIEGLIKEAALSERNKKALEFQVLSHQINPHFLYNTLESIRWKAENHGRSDISEMVSALGNLLRLSLNQGKEITTLRREIEQVKAYVLIEQARMGKAVRILYACEDASMDLPFLRLLLQPLIENAIQHSVRDDFDKGKIMITSRVEQEDIVIELADNGKGIPDSVLEELEKLEEPTAAFSQSRRGVGLRNVNDRLKLYFGEAYKLKIETAPGAGTKITLRHPILKEGQEPDSIGMGKA</sequence>
<evidence type="ECO:0000259" key="13">
    <source>
        <dbReference type="PROSITE" id="PS50109"/>
    </source>
</evidence>
<evidence type="ECO:0000256" key="9">
    <source>
        <dbReference type="ARBA" id="ARBA00022840"/>
    </source>
</evidence>
<dbReference type="Gene3D" id="3.30.450.20">
    <property type="entry name" value="PAS domain"/>
    <property type="match status" value="1"/>
</dbReference>
<evidence type="ECO:0000256" key="3">
    <source>
        <dbReference type="ARBA" id="ARBA00012438"/>
    </source>
</evidence>
<gene>
    <name evidence="15" type="ORF">FHS16_000358</name>
</gene>
<feature type="transmembrane region" description="Helical" evidence="12">
    <location>
        <begin position="298"/>
        <end position="322"/>
    </location>
</feature>
<dbReference type="InterPro" id="IPR050640">
    <property type="entry name" value="Bact_2-comp_sensor_kinase"/>
</dbReference>
<feature type="transmembrane region" description="Helical" evidence="12">
    <location>
        <begin position="16"/>
        <end position="35"/>
    </location>
</feature>
<keyword evidence="12" id="KW-1133">Transmembrane helix</keyword>
<keyword evidence="6" id="KW-0808">Transferase</keyword>
<keyword evidence="11 12" id="KW-0472">Membrane</keyword>
<dbReference type="InterPro" id="IPR010559">
    <property type="entry name" value="Sig_transdc_His_kin_internal"/>
</dbReference>
<keyword evidence="12" id="KW-0812">Transmembrane</keyword>
<evidence type="ECO:0000256" key="4">
    <source>
        <dbReference type="ARBA" id="ARBA00022475"/>
    </source>
</evidence>
<dbReference type="Pfam" id="PF02518">
    <property type="entry name" value="HATPase_c"/>
    <property type="match status" value="1"/>
</dbReference>
<feature type="domain" description="Histidine kinase" evidence="13">
    <location>
        <begin position="479"/>
        <end position="590"/>
    </location>
</feature>
<dbReference type="PANTHER" id="PTHR34220:SF7">
    <property type="entry name" value="SENSOR HISTIDINE KINASE YPDA"/>
    <property type="match status" value="1"/>
</dbReference>
<keyword evidence="7" id="KW-0547">Nucleotide-binding</keyword>
<evidence type="ECO:0000313" key="16">
    <source>
        <dbReference type="Proteomes" id="UP000518605"/>
    </source>
</evidence>